<dbReference type="OrthoDB" id="443981at2759"/>
<dbReference type="InterPro" id="IPR036028">
    <property type="entry name" value="SH3-like_dom_sf"/>
</dbReference>
<dbReference type="PROSITE" id="PS50002">
    <property type="entry name" value="SH3"/>
    <property type="match status" value="1"/>
</dbReference>
<dbReference type="FunCoup" id="A0A1I7VJT6">
    <property type="interactions" value="1584"/>
</dbReference>
<dbReference type="SUPFAM" id="SSF50044">
    <property type="entry name" value="SH3-domain"/>
    <property type="match status" value="1"/>
</dbReference>
<dbReference type="InterPro" id="IPR035899">
    <property type="entry name" value="DBL_dom_sf"/>
</dbReference>
<dbReference type="InterPro" id="IPR000219">
    <property type="entry name" value="DH_dom"/>
</dbReference>
<dbReference type="InterPro" id="IPR011993">
    <property type="entry name" value="PH-like_dom_sf"/>
</dbReference>
<dbReference type="PANTHER" id="PTHR46026:SF1">
    <property type="entry name" value="RHO-TYPE GUANINE NUCLEOTIDE EXCHANGE FACTOR, ISOFORM F"/>
    <property type="match status" value="1"/>
</dbReference>
<evidence type="ECO:0000256" key="3">
    <source>
        <dbReference type="SAM" id="MobiDB-lite"/>
    </source>
</evidence>
<dbReference type="PANTHER" id="PTHR46026">
    <property type="entry name" value="RHO-TYPE GUANINE NUCLEOTIDE EXCHANGE FACTOR, ISOFORM F"/>
    <property type="match status" value="1"/>
</dbReference>
<dbReference type="AlphaFoldDB" id="A0A1I7VJT6"/>
<organism evidence="6 7">
    <name type="scientific">Loa loa</name>
    <name type="common">Eye worm</name>
    <name type="synonym">Filaria loa</name>
    <dbReference type="NCBI Taxonomy" id="7209"/>
    <lineage>
        <taxon>Eukaryota</taxon>
        <taxon>Metazoa</taxon>
        <taxon>Ecdysozoa</taxon>
        <taxon>Nematoda</taxon>
        <taxon>Chromadorea</taxon>
        <taxon>Rhabditida</taxon>
        <taxon>Spirurina</taxon>
        <taxon>Spiruromorpha</taxon>
        <taxon>Filarioidea</taxon>
        <taxon>Onchocercidae</taxon>
        <taxon>Loa</taxon>
    </lineage>
</organism>
<dbReference type="STRING" id="7209.A0A1I7VJT6"/>
<keyword evidence="1 2" id="KW-0728">SH3 domain</keyword>
<dbReference type="InterPro" id="IPR001452">
    <property type="entry name" value="SH3_domain"/>
</dbReference>
<dbReference type="SMART" id="SM00326">
    <property type="entry name" value="SH3"/>
    <property type="match status" value="1"/>
</dbReference>
<dbReference type="Pfam" id="PF00621">
    <property type="entry name" value="RhoGEF"/>
    <property type="match status" value="1"/>
</dbReference>
<feature type="region of interest" description="Disordered" evidence="3">
    <location>
        <begin position="94"/>
        <end position="118"/>
    </location>
</feature>
<dbReference type="GO" id="GO:0016192">
    <property type="term" value="P:vesicle-mediated transport"/>
    <property type="evidence" value="ECO:0007669"/>
    <property type="project" value="UniProtKB-ARBA"/>
</dbReference>
<dbReference type="GO" id="GO:0005085">
    <property type="term" value="F:guanyl-nucleotide exchange factor activity"/>
    <property type="evidence" value="ECO:0007669"/>
    <property type="project" value="InterPro"/>
</dbReference>
<feature type="domain" description="SH3" evidence="4">
    <location>
        <begin position="25"/>
        <end position="84"/>
    </location>
</feature>
<evidence type="ECO:0000313" key="7">
    <source>
        <dbReference type="WBParaSite" id="EN70_3354"/>
    </source>
</evidence>
<evidence type="ECO:0000259" key="4">
    <source>
        <dbReference type="PROSITE" id="PS50002"/>
    </source>
</evidence>
<dbReference type="Proteomes" id="UP000095285">
    <property type="component" value="Unassembled WGS sequence"/>
</dbReference>
<dbReference type="Gene3D" id="2.30.29.30">
    <property type="entry name" value="Pleckstrin-homology domain (PH domain)/Phosphotyrosine-binding domain (PTB)"/>
    <property type="match status" value="1"/>
</dbReference>
<dbReference type="PROSITE" id="PS50010">
    <property type="entry name" value="DH_2"/>
    <property type="match status" value="1"/>
</dbReference>
<dbReference type="WBParaSite" id="EN70_3354">
    <property type="protein sequence ID" value="EN70_3354"/>
    <property type="gene ID" value="EN70_3354"/>
</dbReference>
<dbReference type="Pfam" id="PF14604">
    <property type="entry name" value="SH3_9"/>
    <property type="match status" value="1"/>
</dbReference>
<dbReference type="SUPFAM" id="SSF48065">
    <property type="entry name" value="DBL homology domain (DH-domain)"/>
    <property type="match status" value="1"/>
</dbReference>
<proteinExistence type="predicted"/>
<accession>A0A1I7VJT6</accession>
<dbReference type="Gene3D" id="2.30.30.40">
    <property type="entry name" value="SH3 Domains"/>
    <property type="match status" value="1"/>
</dbReference>
<dbReference type="GO" id="GO:0005737">
    <property type="term" value="C:cytoplasm"/>
    <property type="evidence" value="ECO:0007669"/>
    <property type="project" value="TreeGrafter"/>
</dbReference>
<evidence type="ECO:0000256" key="2">
    <source>
        <dbReference type="PROSITE-ProRule" id="PRU00192"/>
    </source>
</evidence>
<dbReference type="InParanoid" id="A0A1I7VJT6"/>
<reference evidence="7" key="2">
    <citation type="submission" date="2016-11" db="UniProtKB">
        <authorList>
            <consortium name="WormBaseParasite"/>
        </authorList>
    </citation>
    <scope>IDENTIFICATION</scope>
</reference>
<dbReference type="SMART" id="SM00325">
    <property type="entry name" value="RhoGEF"/>
    <property type="match status" value="1"/>
</dbReference>
<evidence type="ECO:0000256" key="1">
    <source>
        <dbReference type="ARBA" id="ARBA00022443"/>
    </source>
</evidence>
<dbReference type="CDD" id="cd11877">
    <property type="entry name" value="SH3_PIX"/>
    <property type="match status" value="1"/>
</dbReference>
<reference evidence="6" key="1">
    <citation type="submission" date="2012-04" db="EMBL/GenBank/DDBJ databases">
        <title>The Genome Sequence of Loa loa.</title>
        <authorList>
            <consortium name="The Broad Institute Genome Sequencing Platform"/>
            <consortium name="Broad Institute Genome Sequencing Center for Infectious Disease"/>
            <person name="Nutman T.B."/>
            <person name="Fink D.L."/>
            <person name="Russ C."/>
            <person name="Young S."/>
            <person name="Zeng Q."/>
            <person name="Gargeya S."/>
            <person name="Alvarado L."/>
            <person name="Berlin A."/>
            <person name="Chapman S.B."/>
            <person name="Chen Z."/>
            <person name="Freedman E."/>
            <person name="Gellesch M."/>
            <person name="Goldberg J."/>
            <person name="Griggs A."/>
            <person name="Gujja S."/>
            <person name="Heilman E.R."/>
            <person name="Heiman D."/>
            <person name="Howarth C."/>
            <person name="Mehta T."/>
            <person name="Neiman D."/>
            <person name="Pearson M."/>
            <person name="Roberts A."/>
            <person name="Saif S."/>
            <person name="Shea T."/>
            <person name="Shenoy N."/>
            <person name="Sisk P."/>
            <person name="Stolte C."/>
            <person name="Sykes S."/>
            <person name="White J."/>
            <person name="Yandava C."/>
            <person name="Haas B."/>
            <person name="Henn M.R."/>
            <person name="Nusbaum C."/>
            <person name="Birren B."/>
        </authorList>
    </citation>
    <scope>NUCLEOTIDE SEQUENCE [LARGE SCALE GENOMIC DNA]</scope>
</reference>
<dbReference type="eggNOG" id="KOG2070">
    <property type="taxonomic scope" value="Eukaryota"/>
</dbReference>
<feature type="domain" description="DH" evidence="5">
    <location>
        <begin position="124"/>
        <end position="301"/>
    </location>
</feature>
<evidence type="ECO:0000259" key="5">
    <source>
        <dbReference type="PROSITE" id="PS50010"/>
    </source>
</evidence>
<keyword evidence="6" id="KW-1185">Reference proteome</keyword>
<gene>
    <name evidence="7" type="primary">LOAG_18323</name>
</gene>
<dbReference type="FunFam" id="2.30.30.40:FF:000072">
    <property type="entry name" value="Unconventional Myosin IB"/>
    <property type="match status" value="1"/>
</dbReference>
<sequence length="412" mass="46403">MGSSGERFHEIIPSSSDSILTAQQTSTTYARAKHAFKGRNNDELSFRKGDVITVTQQLEGGWWEGTLHSYTGWFPSDYVNIISQSERFLRSRSNAPAMLNGDGPSSGRTKETPLFSSDTSRQAYREQVMKSFLEAELKYVDSVTKFNDDTLAKIKDSKKISEKDFQVLAGNLQLLITHQRELLCDIKEAAEKDATNARIGGLLLKAAPNLRHLLRVYCQNHPKAVDLILRNKNLYEEILNEIDYHLKDLISGLSRPFRHLETYPSMLNELERGMHEAHPDRGDTQRAAAVFRDIANYCGSLRKQKEMQLELLTSGSIDGLSSEELKKLGEILYMSIVSVDDVKASTEEELSCDRCVILFPTAILILEITSNVNSYIMKKKISLDKLTLKKAENKTALILYNGISSKLTLTVD</sequence>
<name>A0A1I7VJT6_LOALO</name>
<dbReference type="PRINTS" id="PR00452">
    <property type="entry name" value="SH3DOMAIN"/>
</dbReference>
<evidence type="ECO:0000313" key="6">
    <source>
        <dbReference type="Proteomes" id="UP000095285"/>
    </source>
</evidence>
<protein>
    <submittedName>
        <fullName evidence="7">Rho guanine nucleotide exchange factor 7</fullName>
    </submittedName>
</protein>
<dbReference type="Gene3D" id="1.20.900.10">
    <property type="entry name" value="Dbl homology (DH) domain"/>
    <property type="match status" value="1"/>
</dbReference>